<sequence length="151" mass="17520">MHAYNQKTPSRVHTPRKTLPNTTTKLGERSKTKTLRQQQQQQQQLETLRSVCDAPASSHHKRKQTNKQSSFQTTRRRESGYENSKLNPQFSQTTTVTAIDRREANKQQLQRYSQGRNEGRKEGSRDRAWATHIAGNWGKTNEEVQVLKNEC</sequence>
<evidence type="ECO:0000313" key="3">
    <source>
        <dbReference type="Proteomes" id="UP001497522"/>
    </source>
</evidence>
<evidence type="ECO:0000313" key="2">
    <source>
        <dbReference type="EMBL" id="CAK9865381.1"/>
    </source>
</evidence>
<feature type="compositionally biased region" description="Polar residues" evidence="1">
    <location>
        <begin position="1"/>
        <end position="11"/>
    </location>
</feature>
<proteinExistence type="predicted"/>
<keyword evidence="3" id="KW-1185">Reference proteome</keyword>
<dbReference type="Proteomes" id="UP001497522">
    <property type="component" value="Chromosome 15"/>
</dbReference>
<accession>A0ABP1AS99</accession>
<feature type="region of interest" description="Disordered" evidence="1">
    <location>
        <begin position="1"/>
        <end position="127"/>
    </location>
</feature>
<protein>
    <submittedName>
        <fullName evidence="2">Uncharacterized protein</fullName>
    </submittedName>
</protein>
<feature type="compositionally biased region" description="Polar residues" evidence="1">
    <location>
        <begin position="81"/>
        <end position="97"/>
    </location>
</feature>
<evidence type="ECO:0000256" key="1">
    <source>
        <dbReference type="SAM" id="MobiDB-lite"/>
    </source>
</evidence>
<organism evidence="2 3">
    <name type="scientific">Sphagnum jensenii</name>
    <dbReference type="NCBI Taxonomy" id="128206"/>
    <lineage>
        <taxon>Eukaryota</taxon>
        <taxon>Viridiplantae</taxon>
        <taxon>Streptophyta</taxon>
        <taxon>Embryophyta</taxon>
        <taxon>Bryophyta</taxon>
        <taxon>Sphagnophytina</taxon>
        <taxon>Sphagnopsida</taxon>
        <taxon>Sphagnales</taxon>
        <taxon>Sphagnaceae</taxon>
        <taxon>Sphagnum</taxon>
    </lineage>
</organism>
<dbReference type="EMBL" id="OZ023716">
    <property type="protein sequence ID" value="CAK9865381.1"/>
    <property type="molecule type" value="Genomic_DNA"/>
</dbReference>
<feature type="compositionally biased region" description="Polar residues" evidence="1">
    <location>
        <begin position="106"/>
        <end position="116"/>
    </location>
</feature>
<gene>
    <name evidence="2" type="ORF">CSSPJE1EN2_LOCUS8376</name>
</gene>
<feature type="compositionally biased region" description="Basic and acidic residues" evidence="1">
    <location>
        <begin position="117"/>
        <end position="127"/>
    </location>
</feature>
<reference evidence="2" key="1">
    <citation type="submission" date="2024-03" db="EMBL/GenBank/DDBJ databases">
        <authorList>
            <consortium name="ELIXIR-Norway"/>
            <consortium name="Elixir Norway"/>
        </authorList>
    </citation>
    <scope>NUCLEOTIDE SEQUENCE</scope>
</reference>
<name>A0ABP1AS99_9BRYO</name>